<proteinExistence type="predicted"/>
<dbReference type="Pfam" id="PF07610">
    <property type="entry name" value="DUF1573"/>
    <property type="match status" value="1"/>
</dbReference>
<dbReference type="Gene3D" id="2.60.40.10">
    <property type="entry name" value="Immunoglobulins"/>
    <property type="match status" value="1"/>
</dbReference>
<dbReference type="InterPro" id="IPR011467">
    <property type="entry name" value="DUF1573"/>
</dbReference>
<gene>
    <name evidence="1" type="ORF">FRZ67_14585</name>
</gene>
<dbReference type="PANTHER" id="PTHR37833:SF1">
    <property type="entry name" value="SIGNAL PEPTIDE PROTEIN"/>
    <property type="match status" value="1"/>
</dbReference>
<protein>
    <submittedName>
        <fullName evidence="1">DUF1573 domain-containing protein</fullName>
    </submittedName>
</protein>
<accession>A0A5B8VAU6</accession>
<dbReference type="EMBL" id="CP042435">
    <property type="protein sequence ID" value="QEC68472.1"/>
    <property type="molecule type" value="Genomic_DNA"/>
</dbReference>
<evidence type="ECO:0000313" key="2">
    <source>
        <dbReference type="Proteomes" id="UP000321533"/>
    </source>
</evidence>
<sequence>MKNIAACFIICITTFISCSSNKNPYENNLGIEPSLIAQMDTANYTKIFWLDTLVNIGTIKTTDTAKIKFRFKNIGDKALFIITAAPSCGCTVADYPREPIQPGKEGIVTSAYKWNGQLGAIRKTISVRTNTTNEAYHKIAFIGEVIKDSVSSKK</sequence>
<reference evidence="1 2" key="1">
    <citation type="journal article" date="2016" name="Int. J. Syst. Evol. Microbiol.">
        <title>Panacibacter ginsenosidivorans gen. nov., sp. nov., with ginsenoside converting activity isolated from soil of a ginseng field.</title>
        <authorList>
            <person name="Siddiqi M.Z."/>
            <person name="Muhammad Shafi S."/>
            <person name="Choi K.D."/>
            <person name="Im W.T."/>
        </authorList>
    </citation>
    <scope>NUCLEOTIDE SEQUENCE [LARGE SCALE GENOMIC DNA]</scope>
    <source>
        <strain evidence="1 2">Gsoil1550</strain>
    </source>
</reference>
<dbReference type="KEGG" id="pgin:FRZ67_14585"/>
<dbReference type="Proteomes" id="UP000321533">
    <property type="component" value="Chromosome"/>
</dbReference>
<dbReference type="OrthoDB" id="826619at2"/>
<name>A0A5B8VAU6_9BACT</name>
<dbReference type="AlphaFoldDB" id="A0A5B8VAU6"/>
<dbReference type="RefSeq" id="WP_147190511.1">
    <property type="nucleotide sequence ID" value="NZ_CP042435.1"/>
</dbReference>
<dbReference type="PROSITE" id="PS51257">
    <property type="entry name" value="PROKAR_LIPOPROTEIN"/>
    <property type="match status" value="1"/>
</dbReference>
<organism evidence="1 2">
    <name type="scientific">Panacibacter ginsenosidivorans</name>
    <dbReference type="NCBI Taxonomy" id="1813871"/>
    <lineage>
        <taxon>Bacteria</taxon>
        <taxon>Pseudomonadati</taxon>
        <taxon>Bacteroidota</taxon>
        <taxon>Chitinophagia</taxon>
        <taxon>Chitinophagales</taxon>
        <taxon>Chitinophagaceae</taxon>
        <taxon>Panacibacter</taxon>
    </lineage>
</organism>
<dbReference type="InterPro" id="IPR013783">
    <property type="entry name" value="Ig-like_fold"/>
</dbReference>
<evidence type="ECO:0000313" key="1">
    <source>
        <dbReference type="EMBL" id="QEC68472.1"/>
    </source>
</evidence>
<keyword evidence="2" id="KW-1185">Reference proteome</keyword>
<dbReference type="PANTHER" id="PTHR37833">
    <property type="entry name" value="LIPOPROTEIN-RELATED"/>
    <property type="match status" value="1"/>
</dbReference>